<sequence>MSASLRACGIDDILEGPTNGGRQVFNFAVTRGALARVDCVRAGLKWNVRIEQRPDWPTSAPAR</sequence>
<evidence type="ECO:0000313" key="1">
    <source>
        <dbReference type="EMBL" id="MDO6414445.1"/>
    </source>
</evidence>
<dbReference type="RefSeq" id="WP_303541604.1">
    <property type="nucleotide sequence ID" value="NZ_JAUOTP010000003.1"/>
</dbReference>
<protein>
    <submittedName>
        <fullName evidence="1">Uncharacterized protein</fullName>
    </submittedName>
</protein>
<gene>
    <name evidence="1" type="ORF">Q4F19_08645</name>
</gene>
<organism evidence="1 2">
    <name type="scientific">Sphingomonas natans</name>
    <dbReference type="NCBI Taxonomy" id="3063330"/>
    <lineage>
        <taxon>Bacteria</taxon>
        <taxon>Pseudomonadati</taxon>
        <taxon>Pseudomonadota</taxon>
        <taxon>Alphaproteobacteria</taxon>
        <taxon>Sphingomonadales</taxon>
        <taxon>Sphingomonadaceae</taxon>
        <taxon>Sphingomonas</taxon>
    </lineage>
</organism>
<keyword evidence="2" id="KW-1185">Reference proteome</keyword>
<dbReference type="EMBL" id="JAUOTP010000003">
    <property type="protein sequence ID" value="MDO6414445.1"/>
    <property type="molecule type" value="Genomic_DNA"/>
</dbReference>
<name>A0ABT8Y803_9SPHN</name>
<reference evidence="1" key="1">
    <citation type="submission" date="2023-07" db="EMBL/GenBank/DDBJ databases">
        <authorList>
            <person name="Kim M."/>
        </authorList>
    </citation>
    <scope>NUCLEOTIDE SEQUENCE</scope>
    <source>
        <strain evidence="1">BIUV-7</strain>
    </source>
</reference>
<evidence type="ECO:0000313" key="2">
    <source>
        <dbReference type="Proteomes" id="UP001169764"/>
    </source>
</evidence>
<proteinExistence type="predicted"/>
<dbReference type="Proteomes" id="UP001169764">
    <property type="component" value="Unassembled WGS sequence"/>
</dbReference>
<accession>A0ABT8Y803</accession>
<comment type="caution">
    <text evidence="1">The sequence shown here is derived from an EMBL/GenBank/DDBJ whole genome shotgun (WGS) entry which is preliminary data.</text>
</comment>